<dbReference type="InterPro" id="IPR025358">
    <property type="entry name" value="DUF4262"/>
</dbReference>
<dbReference type="AlphaFoldDB" id="A0A6P0HI65"/>
<dbReference type="Pfam" id="PF14081">
    <property type="entry name" value="DUF4262"/>
    <property type="match status" value="1"/>
</dbReference>
<feature type="region of interest" description="Disordered" evidence="1">
    <location>
        <begin position="265"/>
        <end position="286"/>
    </location>
</feature>
<reference evidence="2 3" key="1">
    <citation type="journal article" date="2014" name="Int. J. Syst. Evol. Microbiol.">
        <title>Nocardioides zeae sp. nov., isolated from the stem of Zea mays.</title>
        <authorList>
            <person name="Glaeser S.P."/>
            <person name="McInroy J.A."/>
            <person name="Busse H.J."/>
            <person name="Kampfer P."/>
        </authorList>
    </citation>
    <scope>NUCLEOTIDE SEQUENCE [LARGE SCALE GENOMIC DNA]</scope>
    <source>
        <strain evidence="2 3">JCM 30728</strain>
    </source>
</reference>
<comment type="caution">
    <text evidence="2">The sequence shown here is derived from an EMBL/GenBank/DDBJ whole genome shotgun (WGS) entry which is preliminary data.</text>
</comment>
<evidence type="ECO:0000313" key="3">
    <source>
        <dbReference type="Proteomes" id="UP000468687"/>
    </source>
</evidence>
<dbReference type="RefSeq" id="WP_163771293.1">
    <property type="nucleotide sequence ID" value="NZ_JAAGXA010000003.1"/>
</dbReference>
<dbReference type="EMBL" id="JAAGXA010000003">
    <property type="protein sequence ID" value="NEN77944.1"/>
    <property type="molecule type" value="Genomic_DNA"/>
</dbReference>
<accession>A0A6P0HI65</accession>
<evidence type="ECO:0000313" key="2">
    <source>
        <dbReference type="EMBL" id="NEN77944.1"/>
    </source>
</evidence>
<protein>
    <submittedName>
        <fullName evidence="2">DUF4262 domain-containing protein</fullName>
    </submittedName>
</protein>
<organism evidence="2 3">
    <name type="scientific">Nocardioides zeae</name>
    <dbReference type="NCBI Taxonomy" id="1457234"/>
    <lineage>
        <taxon>Bacteria</taxon>
        <taxon>Bacillati</taxon>
        <taxon>Actinomycetota</taxon>
        <taxon>Actinomycetes</taxon>
        <taxon>Propionibacteriales</taxon>
        <taxon>Nocardioidaceae</taxon>
        <taxon>Nocardioides</taxon>
    </lineage>
</organism>
<gene>
    <name evidence="2" type="ORF">G3T38_06610</name>
</gene>
<keyword evidence="3" id="KW-1185">Reference proteome</keyword>
<dbReference type="Proteomes" id="UP000468687">
    <property type="component" value="Unassembled WGS sequence"/>
</dbReference>
<name>A0A6P0HI65_9ACTN</name>
<proteinExistence type="predicted"/>
<evidence type="ECO:0000256" key="1">
    <source>
        <dbReference type="SAM" id="MobiDB-lite"/>
    </source>
</evidence>
<sequence length="286" mass="30526">MDHSAHSTPGASGIEGDELVAELAGQARMHGHAVIAVAGGEDGPSFAYTVGLAGLRHPGRPGHPELLAVMESQETAYALLNDLAFRVRDGHVRLDTPAVFAADATGRYDAVAAPVPPVVAAEHVTMADTVARAQGWPAPVGVTQVHLMDGDRHWPWETTERYGPPVPGSVLSAVPDVARLPRLELAPYEREVAPGLPYDTVAHVCLHVQRAERPARYAFREDGGWSFVCGEGGHDWDTEVRAAVLGRLVELDPTIAPLLDLPDEHEATRDEPGDAWVRAASSPGTR</sequence>